<dbReference type="RefSeq" id="XP_022097468.1">
    <property type="nucleotide sequence ID" value="XM_022241776.1"/>
</dbReference>
<dbReference type="OrthoDB" id="10258888at2759"/>
<dbReference type="InterPro" id="IPR029071">
    <property type="entry name" value="Ubiquitin-like_domsf"/>
</dbReference>
<evidence type="ECO:0000259" key="3">
    <source>
        <dbReference type="PROSITE" id="PS50053"/>
    </source>
</evidence>
<feature type="compositionally biased region" description="Basic and acidic residues" evidence="2">
    <location>
        <begin position="299"/>
        <end position="312"/>
    </location>
</feature>
<dbReference type="Pfam" id="PF12796">
    <property type="entry name" value="Ank_2"/>
    <property type="match status" value="1"/>
</dbReference>
<dbReference type="KEGG" id="aplc:110982960"/>
<dbReference type="InterPro" id="IPR039323">
    <property type="entry name" value="ANKRD_45/46/60"/>
</dbReference>
<dbReference type="PROSITE" id="PS50088">
    <property type="entry name" value="ANK_REPEAT"/>
    <property type="match status" value="1"/>
</dbReference>
<evidence type="ECO:0000256" key="2">
    <source>
        <dbReference type="SAM" id="MobiDB-lite"/>
    </source>
</evidence>
<keyword evidence="1" id="KW-0040">ANK repeat</keyword>
<dbReference type="InterPro" id="IPR000626">
    <property type="entry name" value="Ubiquitin-like_dom"/>
</dbReference>
<evidence type="ECO:0000313" key="5">
    <source>
        <dbReference type="RefSeq" id="XP_022097468.1"/>
    </source>
</evidence>
<dbReference type="GeneID" id="110982960"/>
<accession>A0A8B7YVY0</accession>
<keyword evidence="4" id="KW-1185">Reference proteome</keyword>
<evidence type="ECO:0000313" key="6">
    <source>
        <dbReference type="RefSeq" id="XP_022097470.1"/>
    </source>
</evidence>
<protein>
    <submittedName>
        <fullName evidence="5 6">Ankyrin repeat domain-containing protein 60-like</fullName>
    </submittedName>
</protein>
<organism evidence="4 5">
    <name type="scientific">Acanthaster planci</name>
    <name type="common">Crown-of-thorns starfish</name>
    <dbReference type="NCBI Taxonomy" id="133434"/>
    <lineage>
        <taxon>Eukaryota</taxon>
        <taxon>Metazoa</taxon>
        <taxon>Echinodermata</taxon>
        <taxon>Eleutherozoa</taxon>
        <taxon>Asterozoa</taxon>
        <taxon>Asteroidea</taxon>
        <taxon>Valvatacea</taxon>
        <taxon>Valvatida</taxon>
        <taxon>Acanthasteridae</taxon>
        <taxon>Acanthaster</taxon>
    </lineage>
</organism>
<dbReference type="SMART" id="SM00248">
    <property type="entry name" value="ANK"/>
    <property type="match status" value="2"/>
</dbReference>
<dbReference type="PROSITE" id="PS50053">
    <property type="entry name" value="UBIQUITIN_2"/>
    <property type="match status" value="1"/>
</dbReference>
<sequence length="355" mass="39488">MGERSGGYGLSSHKGKYFDLKVKLFTSETFPVRDIYNEMKVRTLKAKMEFVTGIPSHLQRLTYLDGADMMDDSDIKHHDIVPGATINLDVWYTWKTLIQAAADGDIGRLLKLGVSKDSDYTTPSSQEMNERSKAAWLAERAFVALCITAHRGHVAIVQKLIDGGANVHDKTPNGRTALHITAAQGKNNAVEVLLNNGATIEDPDNDGKNPLVLAGLWGHKSCERQIFLFQWQQRAAKQKPLADDGQLMAHQMYDSKLKTWLTGEQAQLYYAQILPPGEYSGTGIAAPRRARRPSSAPSERTEASERDQKIMEGNKGTQVSLGTESLRALRSTETKKPGKGRYSRYCVILCKCRYD</sequence>
<evidence type="ECO:0000256" key="1">
    <source>
        <dbReference type="PROSITE-ProRule" id="PRU00023"/>
    </source>
</evidence>
<feature type="region of interest" description="Disordered" evidence="2">
    <location>
        <begin position="281"/>
        <end position="339"/>
    </location>
</feature>
<feature type="domain" description="Ubiquitin-like" evidence="3">
    <location>
        <begin position="18"/>
        <end position="88"/>
    </location>
</feature>
<proteinExistence type="predicted"/>
<dbReference type="Pfam" id="PF00240">
    <property type="entry name" value="ubiquitin"/>
    <property type="match status" value="1"/>
</dbReference>
<dbReference type="AlphaFoldDB" id="A0A8B7YVY0"/>
<reference evidence="5 6" key="1">
    <citation type="submission" date="2025-04" db="UniProtKB">
        <authorList>
            <consortium name="RefSeq"/>
        </authorList>
    </citation>
    <scope>IDENTIFICATION</scope>
</reference>
<dbReference type="Gene3D" id="3.10.20.90">
    <property type="entry name" value="Phosphatidylinositol 3-kinase Catalytic Subunit, Chain A, domain 1"/>
    <property type="match status" value="1"/>
</dbReference>
<dbReference type="Gene3D" id="1.25.40.20">
    <property type="entry name" value="Ankyrin repeat-containing domain"/>
    <property type="match status" value="1"/>
</dbReference>
<dbReference type="InterPro" id="IPR036770">
    <property type="entry name" value="Ankyrin_rpt-contain_sf"/>
</dbReference>
<dbReference type="InterPro" id="IPR002110">
    <property type="entry name" value="Ankyrin_rpt"/>
</dbReference>
<dbReference type="PANTHER" id="PTHR22677">
    <property type="entry name" value="ANKYRIN REPEAT DOMAIN-CONTAINING PROTEIN 60"/>
    <property type="match status" value="1"/>
</dbReference>
<dbReference type="OMA" id="KWKQWTS"/>
<name>A0A8B7YVY0_ACAPL</name>
<gene>
    <name evidence="5 6" type="primary">LOC110982960</name>
</gene>
<dbReference type="SUPFAM" id="SSF48403">
    <property type="entry name" value="Ankyrin repeat"/>
    <property type="match status" value="1"/>
</dbReference>
<dbReference type="PANTHER" id="PTHR22677:SF3">
    <property type="entry name" value="ANKYRIN REPEAT DOMAIN-CONTAINING PROTEIN 60"/>
    <property type="match status" value="1"/>
</dbReference>
<dbReference type="SUPFAM" id="SSF54236">
    <property type="entry name" value="Ubiquitin-like"/>
    <property type="match status" value="1"/>
</dbReference>
<feature type="repeat" description="ANK" evidence="1">
    <location>
        <begin position="173"/>
        <end position="205"/>
    </location>
</feature>
<dbReference type="RefSeq" id="XP_022097470.1">
    <property type="nucleotide sequence ID" value="XM_022241778.1"/>
</dbReference>
<evidence type="ECO:0000313" key="4">
    <source>
        <dbReference type="Proteomes" id="UP000694845"/>
    </source>
</evidence>
<dbReference type="PROSITE" id="PS50297">
    <property type="entry name" value="ANK_REP_REGION"/>
    <property type="match status" value="1"/>
</dbReference>
<dbReference type="CDD" id="cd17063">
    <property type="entry name" value="Ubl_ANKRD60"/>
    <property type="match status" value="1"/>
</dbReference>
<dbReference type="Proteomes" id="UP000694845">
    <property type="component" value="Unplaced"/>
</dbReference>